<accession>A0ABU6R954</accession>
<dbReference type="Gene3D" id="2.40.50.100">
    <property type="match status" value="1"/>
</dbReference>
<reference evidence="2 3" key="1">
    <citation type="journal article" date="2023" name="Plants (Basel)">
        <title>Bridging the Gap: Combining Genomics and Transcriptomics Approaches to Understand Stylosanthes scabra, an Orphan Legume from the Brazilian Caatinga.</title>
        <authorList>
            <person name="Ferreira-Neto J.R.C."/>
            <person name="da Silva M.D."/>
            <person name="Binneck E."/>
            <person name="de Melo N.F."/>
            <person name="da Silva R.H."/>
            <person name="de Melo A.L.T.M."/>
            <person name="Pandolfi V."/>
            <person name="Bustamante F.O."/>
            <person name="Brasileiro-Vidal A.C."/>
            <person name="Benko-Iseppon A.M."/>
        </authorList>
    </citation>
    <scope>NUCLEOTIDE SEQUENCE [LARGE SCALE GENOMIC DNA]</scope>
    <source>
        <tissue evidence="2">Leaves</tissue>
    </source>
</reference>
<dbReference type="SUPFAM" id="SSF51230">
    <property type="entry name" value="Single hybrid motif"/>
    <property type="match status" value="1"/>
</dbReference>
<dbReference type="InterPro" id="IPR053217">
    <property type="entry name" value="ACC_Biotin_Carrier"/>
</dbReference>
<name>A0ABU6R954_9FABA</name>
<dbReference type="CDD" id="cd06850">
    <property type="entry name" value="biotinyl_domain"/>
    <property type="match status" value="1"/>
</dbReference>
<dbReference type="PANTHER" id="PTHR47597:SF1">
    <property type="entry name" value="IS A MEMBER OF THE PF|00364 BIOTIN-REQUIRING ENZYMES FAMILY-RELATED"/>
    <property type="match status" value="1"/>
</dbReference>
<keyword evidence="3" id="KW-1185">Reference proteome</keyword>
<organism evidence="2 3">
    <name type="scientific">Stylosanthes scabra</name>
    <dbReference type="NCBI Taxonomy" id="79078"/>
    <lineage>
        <taxon>Eukaryota</taxon>
        <taxon>Viridiplantae</taxon>
        <taxon>Streptophyta</taxon>
        <taxon>Embryophyta</taxon>
        <taxon>Tracheophyta</taxon>
        <taxon>Spermatophyta</taxon>
        <taxon>Magnoliopsida</taxon>
        <taxon>eudicotyledons</taxon>
        <taxon>Gunneridae</taxon>
        <taxon>Pentapetalae</taxon>
        <taxon>rosids</taxon>
        <taxon>fabids</taxon>
        <taxon>Fabales</taxon>
        <taxon>Fabaceae</taxon>
        <taxon>Papilionoideae</taxon>
        <taxon>50 kb inversion clade</taxon>
        <taxon>dalbergioids sensu lato</taxon>
        <taxon>Dalbergieae</taxon>
        <taxon>Pterocarpus clade</taxon>
        <taxon>Stylosanthes</taxon>
    </lineage>
</organism>
<gene>
    <name evidence="2" type="ORF">PIB30_021366</name>
</gene>
<comment type="caution">
    <text evidence="2">The sequence shown here is derived from an EMBL/GenBank/DDBJ whole genome shotgun (WGS) entry which is preliminary data.</text>
</comment>
<dbReference type="EMBL" id="JASCZI010030278">
    <property type="protein sequence ID" value="MED6120503.1"/>
    <property type="molecule type" value="Genomic_DNA"/>
</dbReference>
<evidence type="ECO:0000259" key="1">
    <source>
        <dbReference type="Pfam" id="PF00364"/>
    </source>
</evidence>
<proteinExistence type="predicted"/>
<dbReference type="PANTHER" id="PTHR47597">
    <property type="entry name" value="IS A MEMBER OF THE PF|00364 BIOTIN-REQUIRING ENZYMES FAMILY-RELATED"/>
    <property type="match status" value="1"/>
</dbReference>
<sequence>MASCSLGAPNNKLLKLQFGGTRVGFLQQGFGTRSWIRRKPVQHPTLVMPQQSVRSLTASPVQSIEIQSITKSEDSSEDIHPSAVTSEIVPKFHEVEFLLNTICDSSSVAEFELKLGGFHLRVVRGLSEKNKTLPPPIPACASVNTVTEAPKSNGLASSSTSSLAIWKPLPSPESIQRFLDKATDEGLVIIRSPKVGFFRRSRTIKGKRAPPSCKEYQKVEEGQVICFVEQLGCQLPIECDVSGEIIKILRKDGEPVGYGDALIAVLPSFPGIKIQ</sequence>
<dbReference type="InterPro" id="IPR011053">
    <property type="entry name" value="Single_hybrid_motif"/>
</dbReference>
<evidence type="ECO:0000313" key="3">
    <source>
        <dbReference type="Proteomes" id="UP001341840"/>
    </source>
</evidence>
<evidence type="ECO:0000313" key="2">
    <source>
        <dbReference type="EMBL" id="MED6120503.1"/>
    </source>
</evidence>
<protein>
    <recommendedName>
        <fullName evidence="1">Lipoyl-binding domain-containing protein</fullName>
    </recommendedName>
</protein>
<dbReference type="InterPro" id="IPR000089">
    <property type="entry name" value="Biotin_lipoyl"/>
</dbReference>
<dbReference type="Pfam" id="PF00364">
    <property type="entry name" value="Biotin_lipoyl"/>
    <property type="match status" value="1"/>
</dbReference>
<feature type="domain" description="Lipoyl-binding" evidence="1">
    <location>
        <begin position="210"/>
        <end position="263"/>
    </location>
</feature>
<dbReference type="Proteomes" id="UP001341840">
    <property type="component" value="Unassembled WGS sequence"/>
</dbReference>